<protein>
    <submittedName>
        <fullName evidence="2">DUF4876 domain-containing protein</fullName>
    </submittedName>
</protein>
<dbReference type="Pfam" id="PF16215">
    <property type="entry name" value="DUF4876"/>
    <property type="match status" value="1"/>
</dbReference>
<dbReference type="PROSITE" id="PS51257">
    <property type="entry name" value="PROKAR_LIPOPROTEIN"/>
    <property type="match status" value="1"/>
</dbReference>
<feature type="chain" id="PRO_5045453106" evidence="1">
    <location>
        <begin position="22"/>
        <end position="447"/>
    </location>
</feature>
<reference evidence="2 3" key="1">
    <citation type="submission" date="2024-04" db="EMBL/GenBank/DDBJ databases">
        <title>WGS of bacteria from Torrens River.</title>
        <authorList>
            <person name="Wyrsch E.R."/>
            <person name="Drigo B."/>
        </authorList>
    </citation>
    <scope>NUCLEOTIDE SEQUENCE [LARGE SCALE GENOMIC DNA]</scope>
    <source>
        <strain evidence="2 3">TWI391</strain>
    </source>
</reference>
<evidence type="ECO:0000313" key="2">
    <source>
        <dbReference type="EMBL" id="MEN5379170.1"/>
    </source>
</evidence>
<dbReference type="InterPro" id="IPR013783">
    <property type="entry name" value="Ig-like_fold"/>
</dbReference>
<gene>
    <name evidence="2" type="ORF">ABE541_18040</name>
</gene>
<keyword evidence="1" id="KW-0732">Signal</keyword>
<keyword evidence="3" id="KW-1185">Reference proteome</keyword>
<dbReference type="InterPro" id="IPR032627">
    <property type="entry name" value="DUF4876"/>
</dbReference>
<evidence type="ECO:0000313" key="3">
    <source>
        <dbReference type="Proteomes" id="UP001409291"/>
    </source>
</evidence>
<dbReference type="SUPFAM" id="SSF117074">
    <property type="entry name" value="Hypothetical protein PA1324"/>
    <property type="match status" value="1"/>
</dbReference>
<dbReference type="EMBL" id="JBDJNQ010000009">
    <property type="protein sequence ID" value="MEN5379170.1"/>
    <property type="molecule type" value="Genomic_DNA"/>
</dbReference>
<name>A0ABV0BWK2_9SPHI</name>
<sequence>MKLQKYLILLFICTGSFSSCQKELTPNNGPVDITADVTYASQEYQEKLPVDTITVNIYSLKGKLIYSAKTGQDGHIAFPDLAPNTYRIQAVTTFKVDLFNQLLNREEDFDVTFSSEIKEIMVGREVENHWDLSLVSGNSNPNGLVIKQIYYAGSHATLGASFRDQFIEIFNNSNQVQYVDSLCIAEAYGANSNNALYAYQANSKQYDWSKSYEMPPDMKANADYVYAQTILRLPGKGRDYPIAPGESMVIAATATNHKAPYEGADGKVIAVQDPSLTVDLSNADFEAYYAPYIGTSRPLASDVDNPNVPNVEVLRRGSGLDLIMNQAAQQSWFIFREDEVWNEKKWKGYGLPFADGRVNTSGTYIQVPIDLILDAVELQSSTSTQYPKKFSAQNDAGWTAVDGGARSSYAVIRKTKELVNGRRVLQDSNNSKDDFVSIKANPKGFAD</sequence>
<dbReference type="Proteomes" id="UP001409291">
    <property type="component" value="Unassembled WGS sequence"/>
</dbReference>
<comment type="caution">
    <text evidence="2">The sequence shown here is derived from an EMBL/GenBank/DDBJ whole genome shotgun (WGS) entry which is preliminary data.</text>
</comment>
<dbReference type="Gene3D" id="2.60.40.10">
    <property type="entry name" value="Immunoglobulins"/>
    <property type="match status" value="1"/>
</dbReference>
<accession>A0ABV0BWK2</accession>
<dbReference type="RefSeq" id="WP_168126267.1">
    <property type="nucleotide sequence ID" value="NZ_JBDJNQ010000009.1"/>
</dbReference>
<feature type="signal peptide" evidence="1">
    <location>
        <begin position="1"/>
        <end position="21"/>
    </location>
</feature>
<proteinExistence type="predicted"/>
<organism evidence="2 3">
    <name type="scientific">Sphingobacterium kitahiroshimense</name>
    <dbReference type="NCBI Taxonomy" id="470446"/>
    <lineage>
        <taxon>Bacteria</taxon>
        <taxon>Pseudomonadati</taxon>
        <taxon>Bacteroidota</taxon>
        <taxon>Sphingobacteriia</taxon>
        <taxon>Sphingobacteriales</taxon>
        <taxon>Sphingobacteriaceae</taxon>
        <taxon>Sphingobacterium</taxon>
    </lineage>
</organism>
<evidence type="ECO:0000256" key="1">
    <source>
        <dbReference type="SAM" id="SignalP"/>
    </source>
</evidence>